<evidence type="ECO:0000313" key="1">
    <source>
        <dbReference type="EMBL" id="KAG5587091.1"/>
    </source>
</evidence>
<name>A0A9J5XFE0_SOLCO</name>
<reference evidence="1 2" key="1">
    <citation type="submission" date="2020-09" db="EMBL/GenBank/DDBJ databases">
        <title>De no assembly of potato wild relative species, Solanum commersonii.</title>
        <authorList>
            <person name="Cho K."/>
        </authorList>
    </citation>
    <scope>NUCLEOTIDE SEQUENCE [LARGE SCALE GENOMIC DNA]</scope>
    <source>
        <strain evidence="1">LZ3.2</strain>
        <tissue evidence="1">Leaf</tissue>
    </source>
</reference>
<sequence>MRIFKFKRAPKKKNQILSIFFFMDVRYNLINGVSWSRGEIERIFKFKQALKQEKLEFIDFHML</sequence>
<keyword evidence="2" id="KW-1185">Reference proteome</keyword>
<dbReference type="Proteomes" id="UP000824120">
    <property type="component" value="Chromosome 9"/>
</dbReference>
<dbReference type="EMBL" id="JACXVP010000009">
    <property type="protein sequence ID" value="KAG5587091.1"/>
    <property type="molecule type" value="Genomic_DNA"/>
</dbReference>
<evidence type="ECO:0000313" key="2">
    <source>
        <dbReference type="Proteomes" id="UP000824120"/>
    </source>
</evidence>
<dbReference type="AlphaFoldDB" id="A0A9J5XFE0"/>
<accession>A0A9J5XFE0</accession>
<proteinExistence type="predicted"/>
<gene>
    <name evidence="1" type="ORF">H5410_047525</name>
</gene>
<organism evidence="1 2">
    <name type="scientific">Solanum commersonii</name>
    <name type="common">Commerson's wild potato</name>
    <name type="synonym">Commerson's nightshade</name>
    <dbReference type="NCBI Taxonomy" id="4109"/>
    <lineage>
        <taxon>Eukaryota</taxon>
        <taxon>Viridiplantae</taxon>
        <taxon>Streptophyta</taxon>
        <taxon>Embryophyta</taxon>
        <taxon>Tracheophyta</taxon>
        <taxon>Spermatophyta</taxon>
        <taxon>Magnoliopsida</taxon>
        <taxon>eudicotyledons</taxon>
        <taxon>Gunneridae</taxon>
        <taxon>Pentapetalae</taxon>
        <taxon>asterids</taxon>
        <taxon>lamiids</taxon>
        <taxon>Solanales</taxon>
        <taxon>Solanaceae</taxon>
        <taxon>Solanoideae</taxon>
        <taxon>Solaneae</taxon>
        <taxon>Solanum</taxon>
    </lineage>
</organism>
<protein>
    <submittedName>
        <fullName evidence="1">Uncharacterized protein</fullName>
    </submittedName>
</protein>
<comment type="caution">
    <text evidence="1">The sequence shown here is derived from an EMBL/GenBank/DDBJ whole genome shotgun (WGS) entry which is preliminary data.</text>
</comment>